<evidence type="ECO:0000256" key="5">
    <source>
        <dbReference type="ARBA" id="ARBA00023136"/>
    </source>
</evidence>
<comment type="caution">
    <text evidence="9">The sequence shown here is derived from an EMBL/GenBank/DDBJ whole genome shotgun (WGS) entry which is preliminary data.</text>
</comment>
<feature type="transmembrane region" description="Helical" evidence="7">
    <location>
        <begin position="164"/>
        <end position="187"/>
    </location>
</feature>
<feature type="transmembrane region" description="Helical" evidence="7">
    <location>
        <begin position="193"/>
        <end position="210"/>
    </location>
</feature>
<keyword evidence="4 7" id="KW-1133">Transmembrane helix</keyword>
<name>A0ABS4F069_9CLOT</name>
<dbReference type="InterPro" id="IPR010619">
    <property type="entry name" value="ThrE-like_N"/>
</dbReference>
<evidence type="ECO:0000313" key="10">
    <source>
        <dbReference type="Proteomes" id="UP000783390"/>
    </source>
</evidence>
<sequence length="254" mass="27753">MDVNRLLHLATYAGMIMLQSGAEIYRVEETICRICQSYEIDEANSFVTPTGIMVSISYNKHTYSLVKRVHIRGVNLHKIEQVNDLSRRIATFHPSFDSINKELNNIDKMPRYSLAVTLLCAGCAAGFFAILFGGTFRDLIAAFFIGGFIKYLFDLFGKMSINDFFINCICAGTSAAFSILFLNLGFITNIDETIIGAIMILVPGLAITNAIRDTIAGDYLAGITKASEAFMVAIAIAVGTGGVISFWLKVLGGI</sequence>
<dbReference type="InterPro" id="IPR050539">
    <property type="entry name" value="ThrE_Dicarb/AminoAcid_Exp"/>
</dbReference>
<evidence type="ECO:0000313" key="9">
    <source>
        <dbReference type="EMBL" id="MBP1889647.1"/>
    </source>
</evidence>
<dbReference type="Pfam" id="PF06738">
    <property type="entry name" value="ThrE"/>
    <property type="match status" value="1"/>
</dbReference>
<feature type="domain" description="Threonine/serine exporter-like N-terminal" evidence="8">
    <location>
        <begin position="9"/>
        <end position="246"/>
    </location>
</feature>
<keyword evidence="5 7" id="KW-0472">Membrane</keyword>
<feature type="transmembrane region" description="Helical" evidence="7">
    <location>
        <begin position="112"/>
        <end position="133"/>
    </location>
</feature>
<reference evidence="9 10" key="1">
    <citation type="submission" date="2021-03" db="EMBL/GenBank/DDBJ databases">
        <title>Genomic Encyclopedia of Type Strains, Phase IV (KMG-IV): sequencing the most valuable type-strain genomes for metagenomic binning, comparative biology and taxonomic classification.</title>
        <authorList>
            <person name="Goeker M."/>
        </authorList>
    </citation>
    <scope>NUCLEOTIDE SEQUENCE [LARGE SCALE GENOMIC DNA]</scope>
    <source>
        <strain evidence="9 10">DSM 3984</strain>
    </source>
</reference>
<evidence type="ECO:0000256" key="2">
    <source>
        <dbReference type="ARBA" id="ARBA00022475"/>
    </source>
</evidence>
<comment type="similarity">
    <text evidence="6">Belongs to the ThrE exporter (TC 2.A.79) family.</text>
</comment>
<organism evidence="9 10">
    <name type="scientific">Clostridium moniliforme</name>
    <dbReference type="NCBI Taxonomy" id="39489"/>
    <lineage>
        <taxon>Bacteria</taxon>
        <taxon>Bacillati</taxon>
        <taxon>Bacillota</taxon>
        <taxon>Clostridia</taxon>
        <taxon>Eubacteriales</taxon>
        <taxon>Clostridiaceae</taxon>
        <taxon>Clostridium</taxon>
    </lineage>
</organism>
<dbReference type="EMBL" id="JAGGJZ010000003">
    <property type="protein sequence ID" value="MBP1889647.1"/>
    <property type="molecule type" value="Genomic_DNA"/>
</dbReference>
<keyword evidence="10" id="KW-1185">Reference proteome</keyword>
<evidence type="ECO:0000256" key="4">
    <source>
        <dbReference type="ARBA" id="ARBA00022989"/>
    </source>
</evidence>
<evidence type="ECO:0000256" key="3">
    <source>
        <dbReference type="ARBA" id="ARBA00022692"/>
    </source>
</evidence>
<comment type="subcellular location">
    <subcellularLocation>
        <location evidence="1">Cell membrane</location>
        <topology evidence="1">Multi-pass membrane protein</topology>
    </subcellularLocation>
</comment>
<dbReference type="RefSeq" id="WP_209796483.1">
    <property type="nucleotide sequence ID" value="NZ_JAGGJZ010000003.1"/>
</dbReference>
<keyword evidence="2" id="KW-1003">Cell membrane</keyword>
<evidence type="ECO:0000256" key="6">
    <source>
        <dbReference type="ARBA" id="ARBA00034125"/>
    </source>
</evidence>
<dbReference type="PANTHER" id="PTHR34390:SF2">
    <property type="entry name" value="SUCCINATE TRANSPORTER SUBUNIT YJJP-RELATED"/>
    <property type="match status" value="1"/>
</dbReference>
<protein>
    <submittedName>
        <fullName evidence="9">Uncharacterized membrane protein YjjP (DUF1212 family)</fullName>
    </submittedName>
</protein>
<evidence type="ECO:0000259" key="8">
    <source>
        <dbReference type="Pfam" id="PF06738"/>
    </source>
</evidence>
<proteinExistence type="inferred from homology"/>
<keyword evidence="3 7" id="KW-0812">Transmembrane</keyword>
<dbReference type="Proteomes" id="UP000783390">
    <property type="component" value="Unassembled WGS sequence"/>
</dbReference>
<evidence type="ECO:0000256" key="1">
    <source>
        <dbReference type="ARBA" id="ARBA00004651"/>
    </source>
</evidence>
<accession>A0ABS4F069</accession>
<evidence type="ECO:0000256" key="7">
    <source>
        <dbReference type="SAM" id="Phobius"/>
    </source>
</evidence>
<feature type="transmembrane region" description="Helical" evidence="7">
    <location>
        <begin position="230"/>
        <end position="248"/>
    </location>
</feature>
<dbReference type="PANTHER" id="PTHR34390">
    <property type="entry name" value="UPF0442 PROTEIN YJJB-RELATED"/>
    <property type="match status" value="1"/>
</dbReference>
<gene>
    <name evidence="9" type="ORF">J2Z53_001230</name>
</gene>